<dbReference type="AlphaFoldDB" id="A0A418WUV1"/>
<sequence length="245" mass="26432">MKLHGLLTVGLAFVLTTLAAGPCRAAAAAGESASADDILQAHVEASGGSANLARIQNRTTESKLSMGWLSASLKSTLVQPNLFLDEASMLAASSSSGYDGHTGWKRDGSKIEALQGNELARTLRGHSLDWHLKLPSWYPQRKRLPDAELEGTPVHVLELTASTGEKEIWRLDAGSGLLLQVEGFAFEKDKPPVKAFTTFSDYRKIDGVVLPYKTTISDGKRTFTVVVQSLKHNLAVTPPRLPAKE</sequence>
<accession>A0A418WUV1</accession>
<dbReference type="Gene3D" id="2.50.20.10">
    <property type="entry name" value="Lipoprotein localisation LolA/LolB/LppX"/>
    <property type="match status" value="1"/>
</dbReference>
<comment type="caution">
    <text evidence="2">The sequence shown here is derived from an EMBL/GenBank/DDBJ whole genome shotgun (WGS) entry which is preliminary data.</text>
</comment>
<name>A0A418WUV1_9PROT</name>
<dbReference type="EMBL" id="QYUK01000006">
    <property type="protein sequence ID" value="RJF96421.1"/>
    <property type="molecule type" value="Genomic_DNA"/>
</dbReference>
<proteinExistence type="predicted"/>
<dbReference type="OrthoDB" id="128937at2"/>
<keyword evidence="1" id="KW-0732">Signal</keyword>
<feature type="signal peptide" evidence="1">
    <location>
        <begin position="1"/>
        <end position="25"/>
    </location>
</feature>
<evidence type="ECO:0000313" key="3">
    <source>
        <dbReference type="Proteomes" id="UP000284605"/>
    </source>
</evidence>
<keyword evidence="3" id="KW-1185">Reference proteome</keyword>
<evidence type="ECO:0008006" key="4">
    <source>
        <dbReference type="Google" id="ProtNLM"/>
    </source>
</evidence>
<protein>
    <recommendedName>
        <fullName evidence="4">Outer membrane lipoprotein-sorting protein</fullName>
    </recommendedName>
</protein>
<organism evidence="2 3">
    <name type="scientific">Oleomonas cavernae</name>
    <dbReference type="NCBI Taxonomy" id="2320859"/>
    <lineage>
        <taxon>Bacteria</taxon>
        <taxon>Pseudomonadati</taxon>
        <taxon>Pseudomonadota</taxon>
        <taxon>Alphaproteobacteria</taxon>
        <taxon>Acetobacterales</taxon>
        <taxon>Acetobacteraceae</taxon>
        <taxon>Oleomonas</taxon>
    </lineage>
</organism>
<feature type="chain" id="PRO_5019045790" description="Outer membrane lipoprotein-sorting protein" evidence="1">
    <location>
        <begin position="26"/>
        <end position="245"/>
    </location>
</feature>
<evidence type="ECO:0000256" key="1">
    <source>
        <dbReference type="SAM" id="SignalP"/>
    </source>
</evidence>
<dbReference type="RefSeq" id="WP_117294419.1">
    <property type="nucleotide sequence ID" value="NZ_QYUK01000006.1"/>
</dbReference>
<dbReference type="Proteomes" id="UP000284605">
    <property type="component" value="Unassembled WGS sequence"/>
</dbReference>
<gene>
    <name evidence="2" type="ORF">D3874_00165</name>
</gene>
<reference evidence="2 3" key="1">
    <citation type="submission" date="2018-09" db="EMBL/GenBank/DDBJ databases">
        <authorList>
            <person name="Zhu H."/>
        </authorList>
    </citation>
    <scope>NUCLEOTIDE SEQUENCE [LARGE SCALE GENOMIC DNA]</scope>
    <source>
        <strain evidence="2 3">K1W22B-8</strain>
    </source>
</reference>
<evidence type="ECO:0000313" key="2">
    <source>
        <dbReference type="EMBL" id="RJF96421.1"/>
    </source>
</evidence>